<dbReference type="RefSeq" id="WP_190879642.1">
    <property type="nucleotide sequence ID" value="NZ_JACJSK010000033.1"/>
</dbReference>
<comment type="caution">
    <text evidence="1">The sequence shown here is derived from an EMBL/GenBank/DDBJ whole genome shotgun (WGS) entry which is preliminary data.</text>
</comment>
<gene>
    <name evidence="1" type="ORF">H6G72_20385</name>
</gene>
<dbReference type="EMBL" id="JACJSK010000033">
    <property type="protein sequence ID" value="MBD2546153.1"/>
    <property type="molecule type" value="Genomic_DNA"/>
</dbReference>
<evidence type="ECO:0000313" key="1">
    <source>
        <dbReference type="EMBL" id="MBD2546153.1"/>
    </source>
</evidence>
<organism evidence="1 2">
    <name type="scientific">Planktothricoides raciborskii FACHB-1370</name>
    <dbReference type="NCBI Taxonomy" id="2949576"/>
    <lineage>
        <taxon>Bacteria</taxon>
        <taxon>Bacillati</taxon>
        <taxon>Cyanobacteriota</taxon>
        <taxon>Cyanophyceae</taxon>
        <taxon>Oscillatoriophycideae</taxon>
        <taxon>Oscillatoriales</taxon>
        <taxon>Oscillatoriaceae</taxon>
        <taxon>Planktothricoides</taxon>
    </lineage>
</organism>
<dbReference type="Proteomes" id="UP000641954">
    <property type="component" value="Unassembled WGS sequence"/>
</dbReference>
<reference evidence="1 2" key="1">
    <citation type="journal article" date="2020" name="ISME J.">
        <title>Comparative genomics reveals insights into cyanobacterial evolution and habitat adaptation.</title>
        <authorList>
            <person name="Chen M.Y."/>
            <person name="Teng W.K."/>
            <person name="Zhao L."/>
            <person name="Hu C.X."/>
            <person name="Zhou Y.K."/>
            <person name="Han B.P."/>
            <person name="Song L.R."/>
            <person name="Shu W.S."/>
        </authorList>
    </citation>
    <scope>NUCLEOTIDE SEQUENCE [LARGE SCALE GENOMIC DNA]</scope>
    <source>
        <strain evidence="1 2">FACHB-1370</strain>
    </source>
</reference>
<evidence type="ECO:0000313" key="2">
    <source>
        <dbReference type="Proteomes" id="UP000641954"/>
    </source>
</evidence>
<accession>A0ABR8EH69</accession>
<sequence length="78" mass="8762">MRLFGFINLGKNLKFVAANTHHTNKETGFLSAFWWGDKDGLKKPGFSVALSKQPSKKTGLETGFLGWVTEIWCQLPSF</sequence>
<proteinExistence type="predicted"/>
<keyword evidence="2" id="KW-1185">Reference proteome</keyword>
<protein>
    <submittedName>
        <fullName evidence="1">Uncharacterized protein</fullName>
    </submittedName>
</protein>
<name>A0ABR8EH69_9CYAN</name>